<keyword evidence="1" id="KW-1133">Transmembrane helix</keyword>
<keyword evidence="1" id="KW-0472">Membrane</keyword>
<gene>
    <name evidence="2" type="ORF">A7K91_23260</name>
</gene>
<organism evidence="2 3">
    <name type="scientific">Paenibacillus oryzae</name>
    <dbReference type="NCBI Taxonomy" id="1844972"/>
    <lineage>
        <taxon>Bacteria</taxon>
        <taxon>Bacillati</taxon>
        <taxon>Bacillota</taxon>
        <taxon>Bacilli</taxon>
        <taxon>Bacillales</taxon>
        <taxon>Paenibacillaceae</taxon>
        <taxon>Paenibacillus</taxon>
    </lineage>
</organism>
<proteinExistence type="predicted"/>
<dbReference type="STRING" id="1844972.A7K91_23260"/>
<sequence>MWREFWNTYWRRLTGVAAGLGLSIVYLAFGFWDMLFVALIVFTCYWYAKRKETSNEPVIPWQRLWDGIMERFRPFR</sequence>
<protein>
    <recommendedName>
        <fullName evidence="4">DUF2273 domain-containing protein</fullName>
    </recommendedName>
</protein>
<evidence type="ECO:0008006" key="4">
    <source>
        <dbReference type="Google" id="ProtNLM"/>
    </source>
</evidence>
<name>A0A1A5YBR4_9BACL</name>
<keyword evidence="3" id="KW-1185">Reference proteome</keyword>
<dbReference type="AlphaFoldDB" id="A0A1A5YBR4"/>
<dbReference type="EMBL" id="LYPA01000075">
    <property type="protein sequence ID" value="OBR63036.1"/>
    <property type="molecule type" value="Genomic_DNA"/>
</dbReference>
<reference evidence="2 3" key="1">
    <citation type="submission" date="2016-05" db="EMBL/GenBank/DDBJ databases">
        <title>Paenibacillus oryzae. sp. nov., isolated from the rice root.</title>
        <authorList>
            <person name="Zhang J."/>
            <person name="Zhang X."/>
        </authorList>
    </citation>
    <scope>NUCLEOTIDE SEQUENCE [LARGE SCALE GENOMIC DNA]</scope>
    <source>
        <strain evidence="2 3">1DrF-4</strain>
    </source>
</reference>
<evidence type="ECO:0000313" key="3">
    <source>
        <dbReference type="Proteomes" id="UP000092024"/>
    </source>
</evidence>
<comment type="caution">
    <text evidence="2">The sequence shown here is derived from an EMBL/GenBank/DDBJ whole genome shotgun (WGS) entry which is preliminary data.</text>
</comment>
<evidence type="ECO:0000256" key="1">
    <source>
        <dbReference type="SAM" id="Phobius"/>
    </source>
</evidence>
<dbReference type="RefSeq" id="WP_068686613.1">
    <property type="nucleotide sequence ID" value="NZ_LYPA01000075.1"/>
</dbReference>
<dbReference type="Pfam" id="PF10031">
    <property type="entry name" value="DUF2273"/>
    <property type="match status" value="1"/>
</dbReference>
<dbReference type="InterPro" id="IPR018730">
    <property type="entry name" value="DUF2273"/>
</dbReference>
<dbReference type="OrthoDB" id="1798631at2"/>
<evidence type="ECO:0000313" key="2">
    <source>
        <dbReference type="EMBL" id="OBR63036.1"/>
    </source>
</evidence>
<dbReference type="Proteomes" id="UP000092024">
    <property type="component" value="Unassembled WGS sequence"/>
</dbReference>
<feature type="transmembrane region" description="Helical" evidence="1">
    <location>
        <begin position="20"/>
        <end position="48"/>
    </location>
</feature>
<keyword evidence="1" id="KW-0812">Transmembrane</keyword>
<accession>A0A1A5YBR4</accession>